<dbReference type="InterPro" id="IPR002686">
    <property type="entry name" value="Transposase_17"/>
</dbReference>
<reference evidence="3 4" key="1">
    <citation type="submission" date="2014-12" db="EMBL/GenBank/DDBJ databases">
        <title>16Stimator: statistical estimation of ribosomal gene copy numbers from draft genome assemblies.</title>
        <authorList>
            <person name="Perisin M.A."/>
            <person name="Vetter M."/>
            <person name="Gilbert J.A."/>
            <person name="Bergelson J."/>
        </authorList>
    </citation>
    <scope>NUCLEOTIDE SEQUENCE [LARGE SCALE GENOMIC DNA]</scope>
    <source>
        <strain evidence="3 4">MEJ086</strain>
    </source>
</reference>
<gene>
    <name evidence="3" type="ORF">RU08_22055</name>
</gene>
<dbReference type="AlphaFoldDB" id="A0A0D0JI77"/>
<dbReference type="Pfam" id="PF01797">
    <property type="entry name" value="Y1_Tnp"/>
    <property type="match status" value="1"/>
</dbReference>
<dbReference type="InterPro" id="IPR036515">
    <property type="entry name" value="Transposase_17_sf"/>
</dbReference>
<dbReference type="EMBL" id="JXQW01000072">
    <property type="protein sequence ID" value="KIP94923.1"/>
    <property type="molecule type" value="Genomic_DNA"/>
</dbReference>
<comment type="caution">
    <text evidence="3">The sequence shown here is derived from an EMBL/GenBank/DDBJ whole genome shotgun (WGS) entry which is preliminary data.</text>
</comment>
<dbReference type="GO" id="GO:0003677">
    <property type="term" value="F:DNA binding"/>
    <property type="evidence" value="ECO:0007669"/>
    <property type="project" value="InterPro"/>
</dbReference>
<evidence type="ECO:0000313" key="3">
    <source>
        <dbReference type="EMBL" id="KIP94923.1"/>
    </source>
</evidence>
<protein>
    <submittedName>
        <fullName evidence="3">Transposase</fullName>
    </submittedName>
</protein>
<dbReference type="SUPFAM" id="SSF143422">
    <property type="entry name" value="Transposase IS200-like"/>
    <property type="match status" value="1"/>
</dbReference>
<dbReference type="OrthoDB" id="9814067at2"/>
<dbReference type="PANTHER" id="PTHR34322:SF2">
    <property type="entry name" value="TRANSPOSASE IS200-LIKE DOMAIN-CONTAINING PROTEIN"/>
    <property type="match status" value="1"/>
</dbReference>
<sequence length="236" mass="27175">MARLPRLYFPGCVQHVIQRGNNREACFYDEADYKVYLSFLNDAAKKYQVAIHAFVLMTNHVHLLATPSDEQGISRLMQALGRRYVQYFNFTYGRTGTLWEGRYKSTLVDTDSYLLTVYRYLELNPVRAGMVTHASEYPWSSYQANALGKPIQLLTPHALYLRLGNTEEERQSAYRSLFRGRLPERQLSEIREATNKGWVLGDDRFKAQIEVKTGRRAAPLGRGGDRKSAEYQETSS</sequence>
<feature type="domain" description="Transposase IS200-like" evidence="2">
    <location>
        <begin position="9"/>
        <end position="124"/>
    </location>
</feature>
<evidence type="ECO:0000259" key="2">
    <source>
        <dbReference type="SMART" id="SM01321"/>
    </source>
</evidence>
<feature type="region of interest" description="Disordered" evidence="1">
    <location>
        <begin position="216"/>
        <end position="236"/>
    </location>
</feature>
<dbReference type="SMART" id="SM01321">
    <property type="entry name" value="Y1_Tnp"/>
    <property type="match status" value="1"/>
</dbReference>
<dbReference type="Proteomes" id="UP000032068">
    <property type="component" value="Unassembled WGS sequence"/>
</dbReference>
<name>A0A0D0JI77_9PSED</name>
<evidence type="ECO:0000313" key="4">
    <source>
        <dbReference type="Proteomes" id="UP000032068"/>
    </source>
</evidence>
<accession>A0A0D0JI77</accession>
<dbReference type="GO" id="GO:0006313">
    <property type="term" value="P:DNA transposition"/>
    <property type="evidence" value="ECO:0007669"/>
    <property type="project" value="InterPro"/>
</dbReference>
<dbReference type="GO" id="GO:0004803">
    <property type="term" value="F:transposase activity"/>
    <property type="evidence" value="ECO:0007669"/>
    <property type="project" value="InterPro"/>
</dbReference>
<organism evidence="3 4">
    <name type="scientific">Pseudomonas fulva</name>
    <dbReference type="NCBI Taxonomy" id="47880"/>
    <lineage>
        <taxon>Bacteria</taxon>
        <taxon>Pseudomonadati</taxon>
        <taxon>Pseudomonadota</taxon>
        <taxon>Gammaproteobacteria</taxon>
        <taxon>Pseudomonadales</taxon>
        <taxon>Pseudomonadaceae</taxon>
        <taxon>Pseudomonas</taxon>
    </lineage>
</organism>
<proteinExistence type="predicted"/>
<dbReference type="PANTHER" id="PTHR34322">
    <property type="entry name" value="TRANSPOSASE, Y1_TNP DOMAIN-CONTAINING"/>
    <property type="match status" value="1"/>
</dbReference>
<evidence type="ECO:0000256" key="1">
    <source>
        <dbReference type="SAM" id="MobiDB-lite"/>
    </source>
</evidence>
<dbReference type="RefSeq" id="WP_042556022.1">
    <property type="nucleotide sequence ID" value="NZ_JXQW01000072.1"/>
</dbReference>
<dbReference type="Gene3D" id="3.30.70.1290">
    <property type="entry name" value="Transposase IS200-like"/>
    <property type="match status" value="1"/>
</dbReference>